<dbReference type="STRING" id="467210.HMPREF1866_02902"/>
<dbReference type="PATRIC" id="fig|467210.3.peg.2880"/>
<evidence type="ECO:0008006" key="3">
    <source>
        <dbReference type="Google" id="ProtNLM"/>
    </source>
</evidence>
<dbReference type="NCBIfam" id="TIGR01643">
    <property type="entry name" value="YD_repeat_2x"/>
    <property type="match status" value="2"/>
</dbReference>
<dbReference type="InterPro" id="IPR031325">
    <property type="entry name" value="RHS_repeat"/>
</dbReference>
<dbReference type="AlphaFoldDB" id="A0A133ZAJ3"/>
<evidence type="ECO:0000313" key="2">
    <source>
        <dbReference type="Proteomes" id="UP000070394"/>
    </source>
</evidence>
<dbReference type="InterPro" id="IPR006530">
    <property type="entry name" value="YD"/>
</dbReference>
<dbReference type="Pfam" id="PF05593">
    <property type="entry name" value="RHS_repeat"/>
    <property type="match status" value="1"/>
</dbReference>
<evidence type="ECO:0000313" key="1">
    <source>
        <dbReference type="EMBL" id="KXB52453.1"/>
    </source>
</evidence>
<organism evidence="1 2">
    <name type="scientific">Lachnoanaerobaculum saburreum</name>
    <dbReference type="NCBI Taxonomy" id="467210"/>
    <lineage>
        <taxon>Bacteria</taxon>
        <taxon>Bacillati</taxon>
        <taxon>Bacillota</taxon>
        <taxon>Clostridia</taxon>
        <taxon>Lachnospirales</taxon>
        <taxon>Lachnospiraceae</taxon>
        <taxon>Lachnoanaerobaculum</taxon>
    </lineage>
</organism>
<reference evidence="2" key="1">
    <citation type="submission" date="2016-01" db="EMBL/GenBank/DDBJ databases">
        <authorList>
            <person name="Mitreva M."/>
            <person name="Pepin K.H."/>
            <person name="Mihindukulasuriya K.A."/>
            <person name="Fulton R."/>
            <person name="Fronick C."/>
            <person name="O'Laughlin M."/>
            <person name="Miner T."/>
            <person name="Herter B."/>
            <person name="Rosa B.A."/>
            <person name="Cordes M."/>
            <person name="Tomlinson C."/>
            <person name="Wollam A."/>
            <person name="Palsikar V.B."/>
            <person name="Mardis E.R."/>
            <person name="Wilson R.K."/>
        </authorList>
    </citation>
    <scope>NUCLEOTIDE SEQUENCE [LARGE SCALE GENOMIC DNA]</scope>
    <source>
        <strain evidence="2">DNF00896</strain>
    </source>
</reference>
<dbReference type="Proteomes" id="UP000070394">
    <property type="component" value="Unassembled WGS sequence"/>
</dbReference>
<gene>
    <name evidence="1" type="ORF">HMPREF1866_02902</name>
</gene>
<accession>A0A133ZAJ3</accession>
<dbReference type="EMBL" id="LSDA01000150">
    <property type="protein sequence ID" value="KXB52453.1"/>
    <property type="molecule type" value="Genomic_DNA"/>
</dbReference>
<protein>
    <recommendedName>
        <fullName evidence="3">RHS repeat protein</fullName>
    </recommendedName>
</protein>
<name>A0A133ZAJ3_9FIRM</name>
<sequence length="61" mass="7055">MKYPRVTRYKRDFMGNIVSVTNALGYEETFSYDLLGRVTGKKDREGYNTAYSYTEAGDIKN</sequence>
<comment type="caution">
    <text evidence="1">The sequence shown here is derived from an EMBL/GenBank/DDBJ whole genome shotgun (WGS) entry which is preliminary data.</text>
</comment>
<proteinExistence type="predicted"/>
<dbReference type="Gene3D" id="2.180.10.10">
    <property type="entry name" value="RHS repeat-associated core"/>
    <property type="match status" value="1"/>
</dbReference>
<keyword evidence="2" id="KW-1185">Reference proteome</keyword>